<gene>
    <name evidence="2" type="ORF">GL263_17710</name>
</gene>
<accession>A0ABR6EJW5</accession>
<dbReference type="EMBL" id="WMLF01000274">
    <property type="protein sequence ID" value="MBB1245387.1"/>
    <property type="molecule type" value="Genomic_DNA"/>
</dbReference>
<evidence type="ECO:0000313" key="2">
    <source>
        <dbReference type="EMBL" id="MBB1245387.1"/>
    </source>
</evidence>
<feature type="non-terminal residue" evidence="2">
    <location>
        <position position="1"/>
    </location>
</feature>
<dbReference type="Proteomes" id="UP000766698">
    <property type="component" value="Unassembled WGS sequence"/>
</dbReference>
<proteinExistence type="predicted"/>
<comment type="caution">
    <text evidence="2">The sequence shown here is derived from an EMBL/GenBank/DDBJ whole genome shotgun (WGS) entry which is preliminary data.</text>
</comment>
<reference evidence="3" key="1">
    <citation type="journal article" date="2020" name="Syst. Appl. Microbiol.">
        <title>Streptomyces alkaliterrae sp. nov., isolated from an alkaline soil, and emended descriptions of Streptomyces alkaliphilus, Streptomyces calidiresistens and Streptomyces durbertensis.</title>
        <authorList>
            <person name="Swiecimska M."/>
            <person name="Golinska P."/>
            <person name="Nouioui I."/>
            <person name="Wypij M."/>
            <person name="Rai M."/>
            <person name="Sangal V."/>
            <person name="Goodfellow M."/>
        </authorList>
    </citation>
    <scope>NUCLEOTIDE SEQUENCE [LARGE SCALE GENOMIC DNA]</scope>
    <source>
        <strain evidence="3">DSM 104538</strain>
    </source>
</reference>
<protein>
    <submittedName>
        <fullName evidence="2">Uncharacterized protein</fullName>
    </submittedName>
</protein>
<feature type="region of interest" description="Disordered" evidence="1">
    <location>
        <begin position="438"/>
        <end position="473"/>
    </location>
</feature>
<sequence>VGSYSSEQILSTTHFRLYRSLGGDSQDVARRKLAARQTMFLIFKAIGSLASDPVTPTPNPKVFATALMNADIGTADFEGYRGGTYHKVVRWSFEKQGLYQPSGAPTPVTAPGAPPKVDVYINDGRDGEYGFQPVHWECTNIWNRLSPSAGGGNGVHETPVTGQVNHAYVRVGNRGTTPARNVVVRGYSASPGVGLSWPADWAPMDTPQVTVPGEIPPNGSVIVGPFRWQPRTVGHECLFMEVSADGDLSNIDPATFYPCAVGPTAEWRLVPFDNNIAQRNVIPVPGGGGGGGLLSAFVNRRFLVRNPFDAPARITLTPELPSFLADRDWEVQILRRDSGIAFLMAPGAERWVDVSLRSGQEFSREEILNAGGPMSIRILASADGMTFGGMTYRLDPGMTWAPNEMADGDTSNVEDPEIDATIGTSRFHDVQVPDAAGYETATADPPSAAPPPVTEQQPETDGEAGDLLAQLSSREELRERIHRVTLRRVEIELDDPHEP</sequence>
<evidence type="ECO:0000313" key="3">
    <source>
        <dbReference type="Proteomes" id="UP000766698"/>
    </source>
</evidence>
<name>A0ABR6EJW5_9ACTN</name>
<organism evidence="2 3">
    <name type="scientific">Streptomyces durbertensis</name>
    <dbReference type="NCBI Taxonomy" id="2448886"/>
    <lineage>
        <taxon>Bacteria</taxon>
        <taxon>Bacillati</taxon>
        <taxon>Actinomycetota</taxon>
        <taxon>Actinomycetes</taxon>
        <taxon>Kitasatosporales</taxon>
        <taxon>Streptomycetaceae</taxon>
        <taxon>Streptomyces</taxon>
    </lineage>
</organism>
<evidence type="ECO:0000256" key="1">
    <source>
        <dbReference type="SAM" id="MobiDB-lite"/>
    </source>
</evidence>
<keyword evidence="3" id="KW-1185">Reference proteome</keyword>